<feature type="compositionally biased region" description="Low complexity" evidence="1">
    <location>
        <begin position="49"/>
        <end position="71"/>
    </location>
</feature>
<dbReference type="EMBL" id="VFRA01000001">
    <property type="protein sequence ID" value="TQO18967.1"/>
    <property type="molecule type" value="Genomic_DNA"/>
</dbReference>
<gene>
    <name evidence="3" type="ORF">FB472_0499</name>
</gene>
<evidence type="ECO:0000256" key="2">
    <source>
        <dbReference type="SAM" id="Phobius"/>
    </source>
</evidence>
<comment type="caution">
    <text evidence="3">The sequence shown here is derived from an EMBL/GenBank/DDBJ whole genome shotgun (WGS) entry which is preliminary data.</text>
</comment>
<accession>A0A8H2PTW5</accession>
<organism evidence="3 4">
    <name type="scientific">Rhodoglobus vestalii</name>
    <dbReference type="NCBI Taxonomy" id="193384"/>
    <lineage>
        <taxon>Bacteria</taxon>
        <taxon>Bacillati</taxon>
        <taxon>Actinomycetota</taxon>
        <taxon>Actinomycetes</taxon>
        <taxon>Micrococcales</taxon>
        <taxon>Microbacteriaceae</taxon>
        <taxon>Rhodoglobus</taxon>
    </lineage>
</organism>
<protein>
    <submittedName>
        <fullName evidence="3">Uncharacterized protein</fullName>
    </submittedName>
</protein>
<dbReference type="Proteomes" id="UP000316560">
    <property type="component" value="Unassembled WGS sequence"/>
</dbReference>
<reference evidence="3 4" key="1">
    <citation type="submission" date="2019-06" db="EMBL/GenBank/DDBJ databases">
        <title>Sequencing the genomes of 1000 actinobacteria strains.</title>
        <authorList>
            <person name="Klenk H.-P."/>
        </authorList>
    </citation>
    <scope>NUCLEOTIDE SEQUENCE [LARGE SCALE GENOMIC DNA]</scope>
    <source>
        <strain evidence="3 4">DSM 21947</strain>
    </source>
</reference>
<keyword evidence="2" id="KW-1133">Transmembrane helix</keyword>
<evidence type="ECO:0000256" key="1">
    <source>
        <dbReference type="SAM" id="MobiDB-lite"/>
    </source>
</evidence>
<proteinExistence type="predicted"/>
<name>A0A8H2PTW5_9MICO</name>
<feature type="region of interest" description="Disordered" evidence="1">
    <location>
        <begin position="208"/>
        <end position="239"/>
    </location>
</feature>
<evidence type="ECO:0000313" key="3">
    <source>
        <dbReference type="EMBL" id="TQO18967.1"/>
    </source>
</evidence>
<feature type="region of interest" description="Disordered" evidence="1">
    <location>
        <begin position="49"/>
        <end position="80"/>
    </location>
</feature>
<sequence>MFRVTSEPSLDPVQRRVAVVPIVVAVVAVLVFAIIVTIVVTLAATRQPADSSQPPVVSATPAVPGAATTPPELSAIAPTGASTGTRCIDFTSETDALDIDSVSVTQPDGDKLLIEFLLTSEVPDGSVQLAVYAETADADRSYQFSVEVRDGEIQGATSSEFDRDKSQRMDADDAEIDGAVVRFAVPRSLVKKLDDDWSWFAFTTLDDEPVDACPGDPGSSETLRFDGGADSSDDSGRDD</sequence>
<keyword evidence="2" id="KW-0812">Transmembrane</keyword>
<keyword evidence="4" id="KW-1185">Reference proteome</keyword>
<dbReference type="AlphaFoldDB" id="A0A8H2PTW5"/>
<keyword evidence="2" id="KW-0472">Membrane</keyword>
<feature type="transmembrane region" description="Helical" evidence="2">
    <location>
        <begin position="20"/>
        <end position="44"/>
    </location>
</feature>
<evidence type="ECO:0000313" key="4">
    <source>
        <dbReference type="Proteomes" id="UP000316560"/>
    </source>
</evidence>